<accession>A0ABQ5BVG7</accession>
<feature type="compositionally biased region" description="Low complexity" evidence="1">
    <location>
        <begin position="521"/>
        <end position="541"/>
    </location>
</feature>
<evidence type="ECO:0000256" key="1">
    <source>
        <dbReference type="SAM" id="MobiDB-lite"/>
    </source>
</evidence>
<feature type="region of interest" description="Disordered" evidence="1">
    <location>
        <begin position="1"/>
        <end position="38"/>
    </location>
</feature>
<feature type="region of interest" description="Disordered" evidence="1">
    <location>
        <begin position="486"/>
        <end position="559"/>
    </location>
</feature>
<sequence length="689" mass="77104">MAKTLKTNKDKDLKILEQKTKSKDNDEGSRSKITKHEGTSLQLDLDLFKLAIVLQKAKQIQDFGPTKSVDTHEGTGLKPGVLDVSKAESSKNDEEDALESDDDLQQADNERTDSENQMTNDEDEESKDAFVHTPEDYVPTDDETNDETKDVDEEEYERISEELCGDVNVKLIDVEHNDEEKGDAYMTNVAHVQVEQTQEQSIGIPEESGPEMASIQGQYVVQATTTTTHIIQNATSEVPPLSSSHSISSTYTNAFLNLENLHSIETKVVSMLDINVQHEVPRTSPLLTIHVSVIPEYTVFHPSKIVTTAPATTITSLLSSLFSSLQQSIPIPTPTNTKATTKTIAVPKSETLSALHQRITNLEKDVKELKNVNNSTTVISTIKFKVPNVVKKYLGSSLDNALYKMIQKHSTGIIKEQYVPADIIERLKQQYATQKKFDQKTTLFNTMTKYKSINKSPKHRALYHALIESILKDEDAMDKGVADELKKMKPDDADKNEGPIDASDRGLKRQRTSKGTKTSKKTSTLKDSSKGKSPTTSSKSSKSAKDQVEEPIFMQDSDYAKHDDAEFDYVDMPMDQGKDLGKTDEQPNDEAIPKNDWYKKSKRDTSLNPEWNKGKLVNDGPEQSCLNDLAKDTKPPLTFDELMHTPIDFSTFAMSRLKIDNLTKEHLIGPVYNLLKGTCKSYVELDYTI</sequence>
<dbReference type="Proteomes" id="UP001151760">
    <property type="component" value="Unassembled WGS sequence"/>
</dbReference>
<dbReference type="EMBL" id="BQNB010013595">
    <property type="protein sequence ID" value="GJT17881.1"/>
    <property type="molecule type" value="Genomic_DNA"/>
</dbReference>
<feature type="compositionally biased region" description="Basic and acidic residues" evidence="1">
    <location>
        <begin position="7"/>
        <end position="38"/>
    </location>
</feature>
<evidence type="ECO:0000313" key="2">
    <source>
        <dbReference type="EMBL" id="GJT17881.1"/>
    </source>
</evidence>
<feature type="compositionally biased region" description="Acidic residues" evidence="1">
    <location>
        <begin position="93"/>
        <end position="105"/>
    </location>
</feature>
<gene>
    <name evidence="2" type="ORF">Tco_0876587</name>
</gene>
<proteinExistence type="predicted"/>
<comment type="caution">
    <text evidence="2">The sequence shown here is derived from an EMBL/GenBank/DDBJ whole genome shotgun (WGS) entry which is preliminary data.</text>
</comment>
<feature type="compositionally biased region" description="Basic residues" evidence="1">
    <location>
        <begin position="508"/>
        <end position="520"/>
    </location>
</feature>
<organism evidence="2 3">
    <name type="scientific">Tanacetum coccineum</name>
    <dbReference type="NCBI Taxonomy" id="301880"/>
    <lineage>
        <taxon>Eukaryota</taxon>
        <taxon>Viridiplantae</taxon>
        <taxon>Streptophyta</taxon>
        <taxon>Embryophyta</taxon>
        <taxon>Tracheophyta</taxon>
        <taxon>Spermatophyta</taxon>
        <taxon>Magnoliopsida</taxon>
        <taxon>eudicotyledons</taxon>
        <taxon>Gunneridae</taxon>
        <taxon>Pentapetalae</taxon>
        <taxon>asterids</taxon>
        <taxon>campanulids</taxon>
        <taxon>Asterales</taxon>
        <taxon>Asteraceae</taxon>
        <taxon>Asteroideae</taxon>
        <taxon>Anthemideae</taxon>
        <taxon>Anthemidinae</taxon>
        <taxon>Tanacetum</taxon>
    </lineage>
</organism>
<evidence type="ECO:0000313" key="3">
    <source>
        <dbReference type="Proteomes" id="UP001151760"/>
    </source>
</evidence>
<feature type="compositionally biased region" description="Basic and acidic residues" evidence="1">
    <location>
        <begin position="576"/>
        <end position="604"/>
    </location>
</feature>
<name>A0ABQ5BVG7_9ASTR</name>
<reference evidence="2" key="2">
    <citation type="submission" date="2022-01" db="EMBL/GenBank/DDBJ databases">
        <authorList>
            <person name="Yamashiro T."/>
            <person name="Shiraishi A."/>
            <person name="Satake H."/>
            <person name="Nakayama K."/>
        </authorList>
    </citation>
    <scope>NUCLEOTIDE SEQUENCE</scope>
</reference>
<feature type="compositionally biased region" description="Basic and acidic residues" evidence="1">
    <location>
        <begin position="486"/>
        <end position="507"/>
    </location>
</feature>
<protein>
    <submittedName>
        <fullName evidence="2">Uncharacterized protein</fullName>
    </submittedName>
</protein>
<reference evidence="2" key="1">
    <citation type="journal article" date="2022" name="Int. J. Mol. Sci.">
        <title>Draft Genome of Tanacetum Coccineum: Genomic Comparison of Closely Related Tanacetum-Family Plants.</title>
        <authorList>
            <person name="Yamashiro T."/>
            <person name="Shiraishi A."/>
            <person name="Nakayama K."/>
            <person name="Satake H."/>
        </authorList>
    </citation>
    <scope>NUCLEOTIDE SEQUENCE</scope>
</reference>
<feature type="compositionally biased region" description="Acidic residues" evidence="1">
    <location>
        <begin position="138"/>
        <end position="149"/>
    </location>
</feature>
<feature type="region of interest" description="Disordered" evidence="1">
    <location>
        <begin position="59"/>
        <end position="149"/>
    </location>
</feature>
<feature type="region of interest" description="Disordered" evidence="1">
    <location>
        <begin position="571"/>
        <end position="604"/>
    </location>
</feature>
<keyword evidence="3" id="KW-1185">Reference proteome</keyword>